<gene>
    <name evidence="1" type="ORF">BSCA_0761</name>
</gene>
<accession>A0A087DGQ9</accession>
<protein>
    <submittedName>
        <fullName evidence="1">Uncharacterized protein</fullName>
    </submittedName>
</protein>
<organism evidence="1 2">
    <name type="scientific">Bifidobacterium scardovii</name>
    <dbReference type="NCBI Taxonomy" id="158787"/>
    <lineage>
        <taxon>Bacteria</taxon>
        <taxon>Bacillati</taxon>
        <taxon>Actinomycetota</taxon>
        <taxon>Actinomycetes</taxon>
        <taxon>Bifidobacteriales</taxon>
        <taxon>Bifidobacteriaceae</taxon>
        <taxon>Bifidobacterium</taxon>
    </lineage>
</organism>
<comment type="caution">
    <text evidence="1">The sequence shown here is derived from an EMBL/GenBank/DDBJ whole genome shotgun (WGS) entry which is preliminary data.</text>
</comment>
<reference evidence="1 2" key="1">
    <citation type="submission" date="2014-03" db="EMBL/GenBank/DDBJ databases">
        <title>Genomics of Bifidobacteria.</title>
        <authorList>
            <person name="Ventura M."/>
            <person name="Milani C."/>
            <person name="Lugli G.A."/>
        </authorList>
    </citation>
    <scope>NUCLEOTIDE SEQUENCE [LARGE SCALE GENOMIC DNA]</scope>
    <source>
        <strain evidence="1 2">LMG 21589</strain>
    </source>
</reference>
<evidence type="ECO:0000313" key="1">
    <source>
        <dbReference type="EMBL" id="KFI94709.1"/>
    </source>
</evidence>
<dbReference type="Proteomes" id="UP000029033">
    <property type="component" value="Unassembled WGS sequence"/>
</dbReference>
<keyword evidence="2" id="KW-1185">Reference proteome</keyword>
<dbReference type="AlphaFoldDB" id="A0A087DGQ9"/>
<proteinExistence type="predicted"/>
<sequence length="146" mass="16068">MAGMGVVHRLLPVPVPADTTNQMERKEIMVSDDKNIKLIGTLVVPIGEEDSIQDILDRVTGALSGDDHPASTAKPAPVEPMIADLPIAWQVYRDTLLDAYEAVHAIEHSAFEDGEYELLDLTIRLVSLLRQAQLVVDRHLHGEADQ</sequence>
<evidence type="ECO:0000313" key="2">
    <source>
        <dbReference type="Proteomes" id="UP000029033"/>
    </source>
</evidence>
<name>A0A087DGQ9_9BIFI</name>
<dbReference type="STRING" id="158787.BSCA_0761"/>
<dbReference type="EMBL" id="JGZO01000006">
    <property type="protein sequence ID" value="KFI94709.1"/>
    <property type="molecule type" value="Genomic_DNA"/>
</dbReference>